<name>A0A1G7ZCP7_CHIFI</name>
<dbReference type="PANTHER" id="PTHR47197:SF3">
    <property type="entry name" value="DIHYDRO-HEME D1 DEHYDROGENASE"/>
    <property type="match status" value="1"/>
</dbReference>
<dbReference type="Gene3D" id="2.130.10.10">
    <property type="entry name" value="YVTN repeat-like/Quinoprotein amine dehydrogenase"/>
    <property type="match status" value="1"/>
</dbReference>
<reference evidence="2 3" key="1">
    <citation type="submission" date="2016-10" db="EMBL/GenBank/DDBJ databases">
        <authorList>
            <person name="de Groot N.N."/>
        </authorList>
    </citation>
    <scope>NUCLEOTIDE SEQUENCE [LARGE SCALE GENOMIC DNA]</scope>
    <source>
        <strain evidence="2 3">DSM 527</strain>
    </source>
</reference>
<proteinExistence type="predicted"/>
<gene>
    <name evidence="2" type="ORF">SAMN04488121_108222</name>
</gene>
<keyword evidence="1" id="KW-0732">Signal</keyword>
<dbReference type="EMBL" id="FNBN01000008">
    <property type="protein sequence ID" value="SDH06468.1"/>
    <property type="molecule type" value="Genomic_DNA"/>
</dbReference>
<evidence type="ECO:0000256" key="1">
    <source>
        <dbReference type="SAM" id="SignalP"/>
    </source>
</evidence>
<dbReference type="SUPFAM" id="SSF50974">
    <property type="entry name" value="Nitrous oxide reductase, N-terminal domain"/>
    <property type="match status" value="1"/>
</dbReference>
<organism evidence="2 3">
    <name type="scientific">Chitinophaga filiformis</name>
    <name type="common">Myxococcus filiformis</name>
    <name type="synonym">Flexibacter filiformis</name>
    <dbReference type="NCBI Taxonomy" id="104663"/>
    <lineage>
        <taxon>Bacteria</taxon>
        <taxon>Pseudomonadati</taxon>
        <taxon>Bacteroidota</taxon>
        <taxon>Chitinophagia</taxon>
        <taxon>Chitinophagales</taxon>
        <taxon>Chitinophagaceae</taxon>
        <taxon>Chitinophaga</taxon>
    </lineage>
</organism>
<dbReference type="PROSITE" id="PS51257">
    <property type="entry name" value="PROKAR_LIPOPROTEIN"/>
    <property type="match status" value="1"/>
</dbReference>
<keyword evidence="2" id="KW-0238">DNA-binding</keyword>
<dbReference type="InterPro" id="IPR051200">
    <property type="entry name" value="Host-pathogen_enzymatic-act"/>
</dbReference>
<dbReference type="PANTHER" id="PTHR47197">
    <property type="entry name" value="PROTEIN NIRF"/>
    <property type="match status" value="1"/>
</dbReference>
<dbReference type="InterPro" id="IPR011045">
    <property type="entry name" value="N2O_reductase_N"/>
</dbReference>
<dbReference type="InterPro" id="IPR015943">
    <property type="entry name" value="WD40/YVTN_repeat-like_dom_sf"/>
</dbReference>
<evidence type="ECO:0000313" key="3">
    <source>
        <dbReference type="Proteomes" id="UP000199045"/>
    </source>
</evidence>
<dbReference type="InterPro" id="IPR031815">
    <property type="entry name" value="DUF5074"/>
</dbReference>
<dbReference type="Proteomes" id="UP000199045">
    <property type="component" value="Unassembled WGS sequence"/>
</dbReference>
<dbReference type="Pfam" id="PF16819">
    <property type="entry name" value="DUF5074"/>
    <property type="match status" value="1"/>
</dbReference>
<feature type="chain" id="PRO_5011689731" evidence="1">
    <location>
        <begin position="22"/>
        <end position="375"/>
    </location>
</feature>
<dbReference type="AlphaFoldDB" id="A0A1G7ZCP7"/>
<dbReference type="RefSeq" id="WP_089836506.1">
    <property type="nucleotide sequence ID" value="NZ_FNBN01000008.1"/>
</dbReference>
<feature type="signal peptide" evidence="1">
    <location>
        <begin position="1"/>
        <end position="21"/>
    </location>
</feature>
<sequence>MRFYRSLLVVCGLLIGLAACRKGASVVPGDDTHVGADSLRNGFYLLNEGNMGMNLATLDYYNSSTGIYSSNIYSTINPGATKELGDVGNDLQIYGGKLYAVIAMSDKVEVMDVHTAKRIGQINVPSCRYITFYKGKAYVSSYATTAGGTSNVNGYVAEIDTATLQVIRTAGVGRQPEEMAISGDKLYVANSGGYSPGNFERTLSVIDMNTFKETKRIDVAVNLHRVKADQYGDVYVTSRGDYYALHSKLFVIDTRKDIVKDSLPLAVSDLWISGDSAYVYGVEWSYVTNKNTVSYGIVDIKNERVLTNKFITDGTDAQITTPSGIAVDPDSKEIYVTDGKDNLLPGTLYCFSPAGKKKWSVTTGDIPGHFAFVRN</sequence>
<protein>
    <submittedName>
        <fullName evidence="2">DNA-binding beta-propeller fold protein YncE</fullName>
    </submittedName>
</protein>
<dbReference type="STRING" id="104663.SAMN04488121_108222"/>
<dbReference type="OrthoDB" id="792648at2"/>
<evidence type="ECO:0000313" key="2">
    <source>
        <dbReference type="EMBL" id="SDH06468.1"/>
    </source>
</evidence>
<dbReference type="GO" id="GO:0003677">
    <property type="term" value="F:DNA binding"/>
    <property type="evidence" value="ECO:0007669"/>
    <property type="project" value="UniProtKB-KW"/>
</dbReference>
<accession>A0A1G7ZCP7</accession>